<dbReference type="EMBL" id="BAAAHH010000038">
    <property type="protein sequence ID" value="GAA0965475.1"/>
    <property type="molecule type" value="Genomic_DNA"/>
</dbReference>
<proteinExistence type="predicted"/>
<dbReference type="Pfam" id="PF12680">
    <property type="entry name" value="SnoaL_2"/>
    <property type="match status" value="1"/>
</dbReference>
<protein>
    <recommendedName>
        <fullName evidence="1">SnoaL-like domain-containing protein</fullName>
    </recommendedName>
</protein>
<evidence type="ECO:0000313" key="2">
    <source>
        <dbReference type="EMBL" id="GAA0965475.1"/>
    </source>
</evidence>
<keyword evidence="3" id="KW-1185">Reference proteome</keyword>
<comment type="caution">
    <text evidence="2">The sequence shown here is derived from an EMBL/GenBank/DDBJ whole genome shotgun (WGS) entry which is preliminary data.</text>
</comment>
<dbReference type="Proteomes" id="UP001500665">
    <property type="component" value="Unassembled WGS sequence"/>
</dbReference>
<dbReference type="Gene3D" id="3.10.450.50">
    <property type="match status" value="1"/>
</dbReference>
<evidence type="ECO:0000259" key="1">
    <source>
        <dbReference type="Pfam" id="PF12680"/>
    </source>
</evidence>
<gene>
    <name evidence="2" type="ORF">GCM10009550_65750</name>
</gene>
<dbReference type="RefSeq" id="WP_344245505.1">
    <property type="nucleotide sequence ID" value="NZ_BAAAHH010000038.1"/>
</dbReference>
<dbReference type="InterPro" id="IPR032710">
    <property type="entry name" value="NTF2-like_dom_sf"/>
</dbReference>
<dbReference type="SUPFAM" id="SSF54427">
    <property type="entry name" value="NTF2-like"/>
    <property type="match status" value="1"/>
</dbReference>
<organism evidence="2 3">
    <name type="scientific">Actinocorallia libanotica</name>
    <dbReference type="NCBI Taxonomy" id="46162"/>
    <lineage>
        <taxon>Bacteria</taxon>
        <taxon>Bacillati</taxon>
        <taxon>Actinomycetota</taxon>
        <taxon>Actinomycetes</taxon>
        <taxon>Streptosporangiales</taxon>
        <taxon>Thermomonosporaceae</taxon>
        <taxon>Actinocorallia</taxon>
    </lineage>
</organism>
<name>A0ABN1RVS6_9ACTN</name>
<evidence type="ECO:0000313" key="3">
    <source>
        <dbReference type="Proteomes" id="UP001500665"/>
    </source>
</evidence>
<sequence>MTDDDKLAAARDMVAAWNAQDWAGITAMFAPDGLLHSVMQEPLRGREAIAERLGHLAVGLTHLELQVRALGVIDGRVFLERRDVFDSGHGRTEVPVVGVLSYTADGLVSEWLEYYDRATLLAGLGRTAATDFDT</sequence>
<dbReference type="InterPro" id="IPR037401">
    <property type="entry name" value="SnoaL-like"/>
</dbReference>
<reference evidence="2 3" key="1">
    <citation type="journal article" date="2019" name="Int. J. Syst. Evol. Microbiol.">
        <title>The Global Catalogue of Microorganisms (GCM) 10K type strain sequencing project: providing services to taxonomists for standard genome sequencing and annotation.</title>
        <authorList>
            <consortium name="The Broad Institute Genomics Platform"/>
            <consortium name="The Broad Institute Genome Sequencing Center for Infectious Disease"/>
            <person name="Wu L."/>
            <person name="Ma J."/>
        </authorList>
    </citation>
    <scope>NUCLEOTIDE SEQUENCE [LARGE SCALE GENOMIC DNA]</scope>
    <source>
        <strain evidence="2 3">JCM 10696</strain>
    </source>
</reference>
<feature type="domain" description="SnoaL-like" evidence="1">
    <location>
        <begin position="10"/>
        <end position="111"/>
    </location>
</feature>
<accession>A0ABN1RVS6</accession>